<dbReference type="FunFam" id="1.10.230.10:FF:000002">
    <property type="entry name" value="Citrate synthase"/>
    <property type="match status" value="1"/>
</dbReference>
<reference evidence="11 12" key="1">
    <citation type="submission" date="2016-10" db="EMBL/GenBank/DDBJ databases">
        <authorList>
            <person name="de Groot N.N."/>
        </authorList>
    </citation>
    <scope>NUCLEOTIDE SEQUENCE [LARGE SCALE GENOMIC DNA]</scope>
    <source>
        <strain evidence="11 12">DSM 23609</strain>
    </source>
</reference>
<dbReference type="GO" id="GO:0036440">
    <property type="term" value="F:citrate synthase activity"/>
    <property type="evidence" value="ECO:0007669"/>
    <property type="project" value="UniProtKB-EC"/>
</dbReference>
<protein>
    <recommendedName>
        <fullName evidence="6 7">Citrate synthase</fullName>
    </recommendedName>
</protein>
<comment type="catalytic activity">
    <reaction evidence="5 9">
        <text>oxaloacetate + acetyl-CoA + H2O = citrate + CoA + H(+)</text>
        <dbReference type="Rhea" id="RHEA:16845"/>
        <dbReference type="ChEBI" id="CHEBI:15377"/>
        <dbReference type="ChEBI" id="CHEBI:15378"/>
        <dbReference type="ChEBI" id="CHEBI:16452"/>
        <dbReference type="ChEBI" id="CHEBI:16947"/>
        <dbReference type="ChEBI" id="CHEBI:57287"/>
        <dbReference type="ChEBI" id="CHEBI:57288"/>
        <dbReference type="EC" id="2.3.3.16"/>
    </reaction>
</comment>
<evidence type="ECO:0000256" key="10">
    <source>
        <dbReference type="RuleBase" id="RU003406"/>
    </source>
</evidence>
<dbReference type="NCBIfam" id="TIGR01798">
    <property type="entry name" value="cit_synth_I"/>
    <property type="match status" value="1"/>
</dbReference>
<dbReference type="UniPathway" id="UPA00223">
    <property type="reaction ID" value="UER00717"/>
</dbReference>
<keyword evidence="12" id="KW-1185">Reference proteome</keyword>
<dbReference type="InterPro" id="IPR002020">
    <property type="entry name" value="Citrate_synthase"/>
</dbReference>
<dbReference type="GO" id="GO:0006099">
    <property type="term" value="P:tricarboxylic acid cycle"/>
    <property type="evidence" value="ECO:0007669"/>
    <property type="project" value="UniProtKB-UniRule"/>
</dbReference>
<dbReference type="InterPro" id="IPR010953">
    <property type="entry name" value="Citrate_synthase_typ-I"/>
</dbReference>
<dbReference type="PANTHER" id="PTHR42871:SF1">
    <property type="entry name" value="CITRATE SYNTHASE"/>
    <property type="match status" value="1"/>
</dbReference>
<organism evidence="11 12">
    <name type="scientific">Fontimonas thermophila</name>
    <dbReference type="NCBI Taxonomy" id="1076937"/>
    <lineage>
        <taxon>Bacteria</taxon>
        <taxon>Pseudomonadati</taxon>
        <taxon>Pseudomonadota</taxon>
        <taxon>Gammaproteobacteria</taxon>
        <taxon>Nevskiales</taxon>
        <taxon>Nevskiaceae</taxon>
        <taxon>Fontimonas</taxon>
    </lineage>
</organism>
<dbReference type="Proteomes" id="UP000199771">
    <property type="component" value="Unassembled WGS sequence"/>
</dbReference>
<dbReference type="GO" id="GO:0005737">
    <property type="term" value="C:cytoplasm"/>
    <property type="evidence" value="ECO:0007669"/>
    <property type="project" value="InterPro"/>
</dbReference>
<dbReference type="NCBIfam" id="NF004126">
    <property type="entry name" value="PRK05614.1"/>
    <property type="match status" value="1"/>
</dbReference>
<dbReference type="Pfam" id="PF00285">
    <property type="entry name" value="Citrate_synt"/>
    <property type="match status" value="1"/>
</dbReference>
<feature type="active site" evidence="8">
    <location>
        <position position="308"/>
    </location>
</feature>
<comment type="similarity">
    <text evidence="2 7 10">Belongs to the citrate synthase family.</text>
</comment>
<dbReference type="EMBL" id="FOOC01000001">
    <property type="protein sequence ID" value="SFF23480.1"/>
    <property type="molecule type" value="Genomic_DNA"/>
</dbReference>
<dbReference type="SUPFAM" id="SSF48256">
    <property type="entry name" value="Citrate synthase"/>
    <property type="match status" value="1"/>
</dbReference>
<dbReference type="InterPro" id="IPR036969">
    <property type="entry name" value="Citrate_synthase_sf"/>
</dbReference>
<evidence type="ECO:0000256" key="1">
    <source>
        <dbReference type="ARBA" id="ARBA00004751"/>
    </source>
</evidence>
<dbReference type="PRINTS" id="PR00143">
    <property type="entry name" value="CITRTSNTHASE"/>
</dbReference>
<evidence type="ECO:0000256" key="3">
    <source>
        <dbReference type="ARBA" id="ARBA00022532"/>
    </source>
</evidence>
<proteinExistence type="inferred from homology"/>
<dbReference type="RefSeq" id="WP_091529922.1">
    <property type="nucleotide sequence ID" value="NZ_FOOC01000001.1"/>
</dbReference>
<dbReference type="PROSITE" id="PS00480">
    <property type="entry name" value="CITRATE_SYNTHASE"/>
    <property type="match status" value="1"/>
</dbReference>
<dbReference type="Gene3D" id="1.10.230.10">
    <property type="entry name" value="Cytochrome P450-Terp, domain 2"/>
    <property type="match status" value="1"/>
</dbReference>
<dbReference type="InterPro" id="IPR024176">
    <property type="entry name" value="Citrate_synthase_bac-typ"/>
</dbReference>
<dbReference type="PANTHER" id="PTHR42871">
    <property type="entry name" value="CITRATE SYNTHASE"/>
    <property type="match status" value="1"/>
</dbReference>
<comment type="pathway">
    <text evidence="1 9">Carbohydrate metabolism; tricarboxylic acid cycle; isocitrate from oxaloacetate: step 1/2.</text>
</comment>
<gene>
    <name evidence="11" type="ORF">SAMN04488120_10184</name>
</gene>
<evidence type="ECO:0000256" key="8">
    <source>
        <dbReference type="PIRSR" id="PIRSR001369-1"/>
    </source>
</evidence>
<keyword evidence="3 9" id="KW-0816">Tricarboxylic acid cycle</keyword>
<dbReference type="InterPro" id="IPR016142">
    <property type="entry name" value="Citrate_synth-like_lrg_a-sub"/>
</dbReference>
<dbReference type="STRING" id="1076937.SAMN04488120_10184"/>
<dbReference type="Gene3D" id="2.20.28.60">
    <property type="match status" value="1"/>
</dbReference>
<evidence type="ECO:0000256" key="9">
    <source>
        <dbReference type="RuleBase" id="RU003370"/>
    </source>
</evidence>
<dbReference type="InterPro" id="IPR019810">
    <property type="entry name" value="Citrate_synthase_AS"/>
</dbReference>
<keyword evidence="4 7" id="KW-0808">Transferase</keyword>
<evidence type="ECO:0000313" key="11">
    <source>
        <dbReference type="EMBL" id="SFF23480.1"/>
    </source>
</evidence>
<dbReference type="CDD" id="cd06114">
    <property type="entry name" value="EcCS_like"/>
    <property type="match status" value="1"/>
</dbReference>
<dbReference type="InterPro" id="IPR016143">
    <property type="entry name" value="Citrate_synth-like_sm_a-sub"/>
</dbReference>
<dbReference type="AlphaFoldDB" id="A0A1I2H261"/>
<evidence type="ECO:0000256" key="4">
    <source>
        <dbReference type="ARBA" id="ARBA00022679"/>
    </source>
</evidence>
<feature type="active site" evidence="8">
    <location>
        <position position="366"/>
    </location>
</feature>
<evidence type="ECO:0000256" key="5">
    <source>
        <dbReference type="ARBA" id="ARBA00049288"/>
    </source>
</evidence>
<evidence type="ECO:0000313" key="12">
    <source>
        <dbReference type="Proteomes" id="UP000199771"/>
    </source>
</evidence>
<accession>A0A1I2H261</accession>
<dbReference type="PIRSF" id="PIRSF001369">
    <property type="entry name" value="Citrate_synth"/>
    <property type="match status" value="1"/>
</dbReference>
<evidence type="ECO:0000256" key="6">
    <source>
        <dbReference type="NCBIfam" id="TIGR01798"/>
    </source>
</evidence>
<dbReference type="OrthoDB" id="9800864at2"/>
<sequence>MSTPSYSLVNNVTGEKIDLPVISGTLGPVGLDVGKVYSQLDVFTYDPGFSSTCSTKSAITYIDGDAGVLLYRGYPVAELAEHCSFIEVAYLILNGELPNAQQLHEFDQNIRRHTMINESLRAFFNGFRYDAHPMAMLTGVVGSLSAFYHDTTNNKDPEHRKIFAHRMIAKIPTIAAAAYKRYCGQPFMYPQNSLDYCSNLLYMMFAVPAEPYQVDPVAARALDVLFILHADHEQNASTSTVRMAGSTGTNPYAAIAAGIAALWGPAHGGANEAVLKMLNEIGDVSRVPEFIRKVKDKSSGVRLMGFGHRVYKNFDPRAKIIREQCHKVLKHLGKENDPQLELAMKLEEIALNDDYFRERKLYPNVDFYSGIIYKALGIPVNMFTPMFAIARTVGWVAHWIEMIADPTLRIARPRQVYTGPAERSVIPINQR</sequence>
<name>A0A1I2H261_9GAMM</name>
<evidence type="ECO:0000256" key="2">
    <source>
        <dbReference type="ARBA" id="ARBA00010566"/>
    </source>
</evidence>
<evidence type="ECO:0000256" key="7">
    <source>
        <dbReference type="PIRNR" id="PIRNR001369"/>
    </source>
</evidence>
<dbReference type="Gene3D" id="1.10.580.10">
    <property type="entry name" value="Citrate Synthase, domain 1"/>
    <property type="match status" value="1"/>
</dbReference>